<keyword evidence="3" id="KW-1185">Reference proteome</keyword>
<evidence type="ECO:0000256" key="1">
    <source>
        <dbReference type="SAM" id="Phobius"/>
    </source>
</evidence>
<sequence length="185" mass="21089">MADFGCMWIGLPNLVVVDVILAEMMTSHVVMFFVHFFDRTGRRGEYPWRLLFGGWASVETIVWCPPISMNRTVSPSLLADRFFIAIWQQKGIANGRRLPSHPQRDYRKVESGLATGATAFNIQDDRLCFRPLGLWVLEAIRLTGFIAPDPSRVYQAHNTLALARGLPFQEMRFCVTRQPECKIGN</sequence>
<name>A0AAV4TBD6_CAEEX</name>
<gene>
    <name evidence="2" type="ORF">CEXT_489391</name>
</gene>
<comment type="caution">
    <text evidence="2">The sequence shown here is derived from an EMBL/GenBank/DDBJ whole genome shotgun (WGS) entry which is preliminary data.</text>
</comment>
<dbReference type="AlphaFoldDB" id="A0AAV4TBD6"/>
<keyword evidence="1" id="KW-1133">Transmembrane helix</keyword>
<accession>A0AAV4TBD6</accession>
<evidence type="ECO:0000313" key="3">
    <source>
        <dbReference type="Proteomes" id="UP001054945"/>
    </source>
</evidence>
<feature type="transmembrane region" description="Helical" evidence="1">
    <location>
        <begin position="14"/>
        <end position="37"/>
    </location>
</feature>
<keyword evidence="1" id="KW-0472">Membrane</keyword>
<proteinExistence type="predicted"/>
<dbReference type="EMBL" id="BPLR01010702">
    <property type="protein sequence ID" value="GIY41268.1"/>
    <property type="molecule type" value="Genomic_DNA"/>
</dbReference>
<organism evidence="2 3">
    <name type="scientific">Caerostris extrusa</name>
    <name type="common">Bark spider</name>
    <name type="synonym">Caerostris bankana</name>
    <dbReference type="NCBI Taxonomy" id="172846"/>
    <lineage>
        <taxon>Eukaryota</taxon>
        <taxon>Metazoa</taxon>
        <taxon>Ecdysozoa</taxon>
        <taxon>Arthropoda</taxon>
        <taxon>Chelicerata</taxon>
        <taxon>Arachnida</taxon>
        <taxon>Araneae</taxon>
        <taxon>Araneomorphae</taxon>
        <taxon>Entelegynae</taxon>
        <taxon>Araneoidea</taxon>
        <taxon>Araneidae</taxon>
        <taxon>Caerostris</taxon>
    </lineage>
</organism>
<dbReference type="Proteomes" id="UP001054945">
    <property type="component" value="Unassembled WGS sequence"/>
</dbReference>
<reference evidence="2 3" key="1">
    <citation type="submission" date="2021-06" db="EMBL/GenBank/DDBJ databases">
        <title>Caerostris extrusa draft genome.</title>
        <authorList>
            <person name="Kono N."/>
            <person name="Arakawa K."/>
        </authorList>
    </citation>
    <scope>NUCLEOTIDE SEQUENCE [LARGE SCALE GENOMIC DNA]</scope>
</reference>
<evidence type="ECO:0000313" key="2">
    <source>
        <dbReference type="EMBL" id="GIY41268.1"/>
    </source>
</evidence>
<keyword evidence="1" id="KW-0812">Transmembrane</keyword>
<protein>
    <submittedName>
        <fullName evidence="2">Uncharacterized protein</fullName>
    </submittedName>
</protein>